<evidence type="ECO:0000313" key="2">
    <source>
        <dbReference type="EMBL" id="VEL27188.1"/>
    </source>
</evidence>
<sequence length="86" mass="8918">MPGQSGGPGAKGPRGDRGLPGEIGLHGVKVGLGGGCRVSLGRVASATRAGLELSMYRLRDRLYSKTRLETCAKDGFSNSSLLMPCQ</sequence>
<feature type="compositionally biased region" description="Gly residues" evidence="1">
    <location>
        <begin position="1"/>
        <end position="12"/>
    </location>
</feature>
<dbReference type="EMBL" id="CAAALY010085506">
    <property type="protein sequence ID" value="VEL27188.1"/>
    <property type="molecule type" value="Genomic_DNA"/>
</dbReference>
<keyword evidence="3" id="KW-1185">Reference proteome</keyword>
<evidence type="ECO:0000313" key="3">
    <source>
        <dbReference type="Proteomes" id="UP000784294"/>
    </source>
</evidence>
<organism evidence="2 3">
    <name type="scientific">Protopolystoma xenopodis</name>
    <dbReference type="NCBI Taxonomy" id="117903"/>
    <lineage>
        <taxon>Eukaryota</taxon>
        <taxon>Metazoa</taxon>
        <taxon>Spiralia</taxon>
        <taxon>Lophotrochozoa</taxon>
        <taxon>Platyhelminthes</taxon>
        <taxon>Monogenea</taxon>
        <taxon>Polyopisthocotylea</taxon>
        <taxon>Polystomatidea</taxon>
        <taxon>Polystomatidae</taxon>
        <taxon>Protopolystoma</taxon>
    </lineage>
</organism>
<proteinExistence type="predicted"/>
<evidence type="ECO:0000256" key="1">
    <source>
        <dbReference type="SAM" id="MobiDB-lite"/>
    </source>
</evidence>
<dbReference type="AlphaFoldDB" id="A0A3S5AWN2"/>
<name>A0A3S5AWN2_9PLAT</name>
<feature type="region of interest" description="Disordered" evidence="1">
    <location>
        <begin position="1"/>
        <end position="22"/>
    </location>
</feature>
<dbReference type="Proteomes" id="UP000784294">
    <property type="component" value="Unassembled WGS sequence"/>
</dbReference>
<reference evidence="2" key="1">
    <citation type="submission" date="2018-11" db="EMBL/GenBank/DDBJ databases">
        <authorList>
            <consortium name="Pathogen Informatics"/>
        </authorList>
    </citation>
    <scope>NUCLEOTIDE SEQUENCE</scope>
</reference>
<comment type="caution">
    <text evidence="2">The sequence shown here is derived from an EMBL/GenBank/DDBJ whole genome shotgun (WGS) entry which is preliminary data.</text>
</comment>
<gene>
    <name evidence="2" type="ORF">PXEA_LOCUS20628</name>
</gene>
<protein>
    <submittedName>
        <fullName evidence="2">Uncharacterized protein</fullName>
    </submittedName>
</protein>
<accession>A0A3S5AWN2</accession>